<feature type="transmembrane region" description="Helical" evidence="1">
    <location>
        <begin position="77"/>
        <end position="98"/>
    </location>
</feature>
<evidence type="ECO:0000256" key="1">
    <source>
        <dbReference type="SAM" id="Phobius"/>
    </source>
</evidence>
<keyword evidence="1" id="KW-1133">Transmembrane helix</keyword>
<sequence length="158" mass="16636">MSQRTTTPPPAPARDTKMERMLMMVGWIIFAIATVLVLVVRCTDQYGFASGAALLFIYPLMLLAATATGASGSVHAYWIGIAGVVVEFLLIGSMTMLLNPGVDAGSDPCTMLPGGWQLCATPDYSAIALYCGAGLIGALIGYGIGSLLRRHLRKADPV</sequence>
<dbReference type="Proteomes" id="UP000030636">
    <property type="component" value="Chromosome"/>
</dbReference>
<protein>
    <recommendedName>
        <fullName evidence="4">ABC transporter permease</fullName>
    </recommendedName>
</protein>
<dbReference type="HOGENOM" id="CLU_1666013_0_0_11"/>
<feature type="transmembrane region" description="Helical" evidence="1">
    <location>
        <begin position="124"/>
        <end position="144"/>
    </location>
</feature>
<organism evidence="2 3">
    <name type="scientific">Bifidobacterium pseudolongum PV8-2</name>
    <dbReference type="NCBI Taxonomy" id="1447715"/>
    <lineage>
        <taxon>Bacteria</taxon>
        <taxon>Bacillati</taxon>
        <taxon>Actinomycetota</taxon>
        <taxon>Actinomycetes</taxon>
        <taxon>Bifidobacteriales</taxon>
        <taxon>Bifidobacteriaceae</taxon>
        <taxon>Bifidobacterium</taxon>
    </lineage>
</organism>
<dbReference type="EMBL" id="CP007457">
    <property type="protein sequence ID" value="AIZ15955.1"/>
    <property type="molecule type" value="Genomic_DNA"/>
</dbReference>
<dbReference type="AlphaFoldDB" id="A0A0A7I9S7"/>
<dbReference type="RefSeq" id="WP_052177232.1">
    <property type="nucleotide sequence ID" value="NZ_CP007457.1"/>
</dbReference>
<evidence type="ECO:0008006" key="4">
    <source>
        <dbReference type="Google" id="ProtNLM"/>
    </source>
</evidence>
<name>A0A0A7I9S7_9BIFI</name>
<dbReference type="STRING" id="1447715.AH67_02615"/>
<accession>A0A0A7I9S7</accession>
<keyword evidence="1" id="KW-0472">Membrane</keyword>
<keyword evidence="3" id="KW-1185">Reference proteome</keyword>
<proteinExistence type="predicted"/>
<feature type="transmembrane region" description="Helical" evidence="1">
    <location>
        <begin position="46"/>
        <end position="65"/>
    </location>
</feature>
<keyword evidence="1" id="KW-0812">Transmembrane</keyword>
<feature type="transmembrane region" description="Helical" evidence="1">
    <location>
        <begin position="21"/>
        <end position="40"/>
    </location>
</feature>
<evidence type="ECO:0000313" key="2">
    <source>
        <dbReference type="EMBL" id="AIZ15955.1"/>
    </source>
</evidence>
<evidence type="ECO:0000313" key="3">
    <source>
        <dbReference type="Proteomes" id="UP000030636"/>
    </source>
</evidence>
<reference evidence="2 3" key="1">
    <citation type="journal article" date="2015" name="Genome Announc.">
        <title>Bifidobacterium pseudolongum Strain PV8-2, Isolated from a Stool Sample of an Anemic Kenyan Infant.</title>
        <authorList>
            <person name="Vazquez-Gutierrez P."/>
            <person name="Lacroix C."/>
            <person name="Chassard C."/>
            <person name="Klumpp J."/>
            <person name="Stevens M.J."/>
            <person name="Jans C."/>
        </authorList>
    </citation>
    <scope>NUCLEOTIDE SEQUENCE [LARGE SCALE GENOMIC DNA]</scope>
    <source>
        <strain evidence="2 3">PV8-2</strain>
    </source>
</reference>
<gene>
    <name evidence="2" type="ORF">AH67_02615</name>
</gene>
<dbReference type="KEGG" id="bpsp:AH67_02615"/>